<evidence type="ECO:0000313" key="9">
    <source>
        <dbReference type="Proteomes" id="UP000777303"/>
    </source>
</evidence>
<dbReference type="InterPro" id="IPR050367">
    <property type="entry name" value="APC_superfamily"/>
</dbReference>
<dbReference type="GO" id="GO:0022857">
    <property type="term" value="F:transmembrane transporter activity"/>
    <property type="evidence" value="ECO:0007669"/>
    <property type="project" value="InterPro"/>
</dbReference>
<evidence type="ECO:0000256" key="1">
    <source>
        <dbReference type="ARBA" id="ARBA00004651"/>
    </source>
</evidence>
<feature type="transmembrane region" description="Helical" evidence="7">
    <location>
        <begin position="191"/>
        <end position="210"/>
    </location>
</feature>
<comment type="caution">
    <text evidence="8">The sequence shown here is derived from an EMBL/GenBank/DDBJ whole genome shotgun (WGS) entry which is preliminary data.</text>
</comment>
<dbReference type="PIRSF" id="PIRSF006060">
    <property type="entry name" value="AA_transporter"/>
    <property type="match status" value="1"/>
</dbReference>
<evidence type="ECO:0000256" key="6">
    <source>
        <dbReference type="ARBA" id="ARBA00023136"/>
    </source>
</evidence>
<dbReference type="Pfam" id="PF13520">
    <property type="entry name" value="AA_permease_2"/>
    <property type="match status" value="1"/>
</dbReference>
<feature type="transmembrane region" description="Helical" evidence="7">
    <location>
        <begin position="421"/>
        <end position="441"/>
    </location>
</feature>
<sequence length="481" mass="53255">MIFTSLFGLANTTIAYDQMGYAAIIWYILGALLFFLPTGLMFAEYGSTFKSAKGGIYSWLEGSIGEKPAFIGTFIWLSGWIIWLVSEASRMWIPFATAFAGHDTTQTWHLFGLSSTQTIGLIAIVAILVITYFSSRGVDQFAKFTNFSGVFTLFLTAVFMLASLFLIIIHHGHLAQPFTASSLIHSPNPQFQSPVALLSFVSYAIFAYAGMETMSGVIDNVKDAEHTFPKALIIATLFILVIYSVGIFLWGISANWKHLLGKSTTNLGNVLFVLMNNLGYSIGIGLHLSNTAAISLGNWFGRLIGVEEFLSDTGALFVMIYSPLKSFILGTPKKFWPAKLTKLNKHGVPAYAMWIQAIIVDIVLFGVAFGGKNMKAFYTVLTDMGNVSNSLPYLFLIAAFPFFKAKKNLARPFVAYHSKKVVWAVTAVSWLTVLIGIIFTILDPIMTHDYSTAFWTIIGPIFFGSVAWIFYNYSQHHLQKA</sequence>
<gene>
    <name evidence="8" type="primary">yjeM</name>
    <name evidence="8" type="ORF">H9901_05420</name>
</gene>
<evidence type="ECO:0000313" key="8">
    <source>
        <dbReference type="EMBL" id="MBU3852119.1"/>
    </source>
</evidence>
<feature type="transmembrane region" description="Helical" evidence="7">
    <location>
        <begin position="453"/>
        <end position="471"/>
    </location>
</feature>
<keyword evidence="2" id="KW-0813">Transport</keyword>
<comment type="subcellular location">
    <subcellularLocation>
        <location evidence="1">Cell membrane</location>
        <topology evidence="1">Multi-pass membrane protein</topology>
    </subcellularLocation>
</comment>
<keyword evidence="3" id="KW-1003">Cell membrane</keyword>
<dbReference type="InterPro" id="IPR002293">
    <property type="entry name" value="AA/rel_permease1"/>
</dbReference>
<evidence type="ECO:0000256" key="3">
    <source>
        <dbReference type="ARBA" id="ARBA00022475"/>
    </source>
</evidence>
<feature type="transmembrane region" description="Helical" evidence="7">
    <location>
        <begin position="351"/>
        <end position="371"/>
    </location>
</feature>
<reference evidence="8" key="1">
    <citation type="journal article" date="2021" name="PeerJ">
        <title>Extensive microbial diversity within the chicken gut microbiome revealed by metagenomics and culture.</title>
        <authorList>
            <person name="Gilroy R."/>
            <person name="Ravi A."/>
            <person name="Getino M."/>
            <person name="Pursley I."/>
            <person name="Horton D.L."/>
            <person name="Alikhan N.F."/>
            <person name="Baker D."/>
            <person name="Gharbi K."/>
            <person name="Hall N."/>
            <person name="Watson M."/>
            <person name="Adriaenssens E.M."/>
            <person name="Foster-Nyarko E."/>
            <person name="Jarju S."/>
            <person name="Secka A."/>
            <person name="Antonio M."/>
            <person name="Oren A."/>
            <person name="Chaudhuri R.R."/>
            <person name="La Ragione R."/>
            <person name="Hildebrand F."/>
            <person name="Pallen M.J."/>
        </authorList>
    </citation>
    <scope>NUCLEOTIDE SEQUENCE</scope>
    <source>
        <strain evidence="8">F6-6636</strain>
    </source>
</reference>
<evidence type="ECO:0000256" key="7">
    <source>
        <dbReference type="SAM" id="Phobius"/>
    </source>
</evidence>
<evidence type="ECO:0000256" key="2">
    <source>
        <dbReference type="ARBA" id="ARBA00022448"/>
    </source>
</evidence>
<feature type="transmembrane region" description="Helical" evidence="7">
    <location>
        <begin position="118"/>
        <end position="135"/>
    </location>
</feature>
<dbReference type="NCBIfam" id="NF011775">
    <property type="entry name" value="PRK15238.1"/>
    <property type="match status" value="1"/>
</dbReference>
<keyword evidence="6 7" id="KW-0472">Membrane</keyword>
<name>A0A948WZZ1_9LACO</name>
<keyword evidence="5 7" id="KW-1133">Transmembrane helix</keyword>
<feature type="transmembrane region" description="Helical" evidence="7">
    <location>
        <begin position="309"/>
        <end position="330"/>
    </location>
</feature>
<evidence type="ECO:0000256" key="4">
    <source>
        <dbReference type="ARBA" id="ARBA00022692"/>
    </source>
</evidence>
<organism evidence="8 9">
    <name type="scientific">Candidatus Paralactobacillus gallistercoris</name>
    <dbReference type="NCBI Taxonomy" id="2838724"/>
    <lineage>
        <taxon>Bacteria</taxon>
        <taxon>Bacillati</taxon>
        <taxon>Bacillota</taxon>
        <taxon>Bacilli</taxon>
        <taxon>Lactobacillales</taxon>
        <taxon>Lactobacillaceae</taxon>
        <taxon>Lactobacillus</taxon>
    </lineage>
</organism>
<accession>A0A948WZZ1</accession>
<dbReference type="Proteomes" id="UP000777303">
    <property type="component" value="Unassembled WGS sequence"/>
</dbReference>
<proteinExistence type="predicted"/>
<dbReference type="EMBL" id="JAHLFS010000063">
    <property type="protein sequence ID" value="MBU3852119.1"/>
    <property type="molecule type" value="Genomic_DNA"/>
</dbReference>
<feature type="transmembrane region" description="Helical" evidence="7">
    <location>
        <begin position="25"/>
        <end position="47"/>
    </location>
</feature>
<dbReference type="PANTHER" id="PTHR42770">
    <property type="entry name" value="AMINO ACID TRANSPORTER-RELATED"/>
    <property type="match status" value="1"/>
</dbReference>
<feature type="transmembrane region" description="Helical" evidence="7">
    <location>
        <begin position="147"/>
        <end position="171"/>
    </location>
</feature>
<evidence type="ECO:0000256" key="5">
    <source>
        <dbReference type="ARBA" id="ARBA00022989"/>
    </source>
</evidence>
<reference evidence="8" key="2">
    <citation type="submission" date="2021-04" db="EMBL/GenBank/DDBJ databases">
        <authorList>
            <person name="Gilroy R."/>
        </authorList>
    </citation>
    <scope>NUCLEOTIDE SEQUENCE</scope>
    <source>
        <strain evidence="8">F6-6636</strain>
    </source>
</reference>
<feature type="transmembrane region" description="Helical" evidence="7">
    <location>
        <begin position="231"/>
        <end position="252"/>
    </location>
</feature>
<dbReference type="GO" id="GO:0005886">
    <property type="term" value="C:plasma membrane"/>
    <property type="evidence" value="ECO:0007669"/>
    <property type="project" value="UniProtKB-SubCell"/>
</dbReference>
<dbReference type="AlphaFoldDB" id="A0A948WZZ1"/>
<protein>
    <submittedName>
        <fullName evidence="8">Glutamate/gamma-aminobutyrate family transporter YjeM</fullName>
    </submittedName>
</protein>
<dbReference type="Gene3D" id="1.20.1740.10">
    <property type="entry name" value="Amino acid/polyamine transporter I"/>
    <property type="match status" value="1"/>
</dbReference>
<feature type="transmembrane region" description="Helical" evidence="7">
    <location>
        <begin position="391"/>
        <end position="409"/>
    </location>
</feature>
<feature type="transmembrane region" description="Helical" evidence="7">
    <location>
        <begin position="68"/>
        <end position="86"/>
    </location>
</feature>
<keyword evidence="4 7" id="KW-0812">Transmembrane</keyword>
<dbReference type="PANTHER" id="PTHR42770:SF15">
    <property type="entry name" value="GLUTAMATE_GAMMA-AMINOBUTYRATE ANTIPORTER-RELATED"/>
    <property type="match status" value="1"/>
</dbReference>